<accession>A0A6P3VDI8</accession>
<feature type="transmembrane region" description="Helical" evidence="1">
    <location>
        <begin position="23"/>
        <end position="43"/>
    </location>
</feature>
<evidence type="ECO:0000313" key="3">
    <source>
        <dbReference type="RefSeq" id="XP_012372295.1"/>
    </source>
</evidence>
<keyword evidence="1" id="KW-0812">Transmembrane</keyword>
<dbReference type="Gene3D" id="2.10.60.10">
    <property type="entry name" value="CD59"/>
    <property type="match status" value="1"/>
</dbReference>
<dbReference type="SUPFAM" id="SSF81321">
    <property type="entry name" value="Family A G protein-coupled receptor-like"/>
    <property type="match status" value="1"/>
</dbReference>
<keyword evidence="1" id="KW-0472">Membrane</keyword>
<dbReference type="InParanoid" id="A0A6P3VDI8"/>
<protein>
    <submittedName>
        <fullName evidence="3">Uncharacterized protein LOC105743498</fullName>
    </submittedName>
</protein>
<keyword evidence="1" id="KW-1133">Transmembrane helix</keyword>
<dbReference type="Proteomes" id="UP000515203">
    <property type="component" value="Unplaced"/>
</dbReference>
<sequence length="235" mass="26090">MAPQAYNPSAGEAEADFRLYTPMYILFSSLSLIVLVLTSSIVLKTVIDFLSWKTDISNVGCGAQSSFLYALADGSIATIGHASPEVYAAHSHCFWELLSQPSVWLSQKQRMLVLWEINLSELEEKDVDELSSSGLRCPTCFAVRGRQCDTELKWCATDKLKCFEFSGIIRTGITNISIEMKKCIRAELCGESLTSYLGFPITNVTRKCAPALRSGAGPWPPPRLFFFLFLGELLH</sequence>
<evidence type="ECO:0000313" key="2">
    <source>
        <dbReference type="Proteomes" id="UP000515203"/>
    </source>
</evidence>
<dbReference type="OrthoDB" id="9907178at2759"/>
<dbReference type="SUPFAM" id="SSF57302">
    <property type="entry name" value="Snake toxin-like"/>
    <property type="match status" value="1"/>
</dbReference>
<evidence type="ECO:0000256" key="1">
    <source>
        <dbReference type="SAM" id="Phobius"/>
    </source>
</evidence>
<dbReference type="RefSeq" id="XP_012372295.1">
    <property type="nucleotide sequence ID" value="XM_012516841.1"/>
</dbReference>
<gene>
    <name evidence="3" type="primary">LOC105743498</name>
</gene>
<dbReference type="AlphaFoldDB" id="A0A6P3VDI8"/>
<name>A0A6P3VDI8_OCTDE</name>
<dbReference type="GeneID" id="105743498"/>
<reference evidence="3" key="1">
    <citation type="submission" date="2025-08" db="UniProtKB">
        <authorList>
            <consortium name="RefSeq"/>
        </authorList>
    </citation>
    <scope>IDENTIFICATION</scope>
</reference>
<keyword evidence="2" id="KW-1185">Reference proteome</keyword>
<proteinExistence type="predicted"/>
<dbReference type="InterPro" id="IPR045860">
    <property type="entry name" value="Snake_toxin-like_sf"/>
</dbReference>
<organism evidence="2 3">
    <name type="scientific">Octodon degus</name>
    <name type="common">Degu</name>
    <name type="synonym">Sciurus degus</name>
    <dbReference type="NCBI Taxonomy" id="10160"/>
    <lineage>
        <taxon>Eukaryota</taxon>
        <taxon>Metazoa</taxon>
        <taxon>Chordata</taxon>
        <taxon>Craniata</taxon>
        <taxon>Vertebrata</taxon>
        <taxon>Euteleostomi</taxon>
        <taxon>Mammalia</taxon>
        <taxon>Eutheria</taxon>
        <taxon>Euarchontoglires</taxon>
        <taxon>Glires</taxon>
        <taxon>Rodentia</taxon>
        <taxon>Hystricomorpha</taxon>
        <taxon>Octodontidae</taxon>
        <taxon>Octodon</taxon>
    </lineage>
</organism>